<feature type="region of interest" description="Disordered" evidence="1">
    <location>
        <begin position="167"/>
        <end position="197"/>
    </location>
</feature>
<dbReference type="AlphaFoldDB" id="A0AAV7QSI0"/>
<evidence type="ECO:0000313" key="3">
    <source>
        <dbReference type="Proteomes" id="UP001066276"/>
    </source>
</evidence>
<organism evidence="2 3">
    <name type="scientific">Pleurodeles waltl</name>
    <name type="common">Iberian ribbed newt</name>
    <dbReference type="NCBI Taxonomy" id="8319"/>
    <lineage>
        <taxon>Eukaryota</taxon>
        <taxon>Metazoa</taxon>
        <taxon>Chordata</taxon>
        <taxon>Craniata</taxon>
        <taxon>Vertebrata</taxon>
        <taxon>Euteleostomi</taxon>
        <taxon>Amphibia</taxon>
        <taxon>Batrachia</taxon>
        <taxon>Caudata</taxon>
        <taxon>Salamandroidea</taxon>
        <taxon>Salamandridae</taxon>
        <taxon>Pleurodelinae</taxon>
        <taxon>Pleurodeles</taxon>
    </lineage>
</organism>
<accession>A0AAV7QSI0</accession>
<sequence>MSLAAQRRGTPPKSDRPAPLASLESDADSAARHGAPARLLFTRHVLRGLRGDSDTRPSPLYICSRLSVHAYVCVCTCVSPRELHICKWYFRCECKRVKHMQQGYFFFVCEGLEGNEMYMEDRERLRPLLEQIREEFLTQAATRPASLDLWEVLVPLLWVAEEAGRRAGKSGNNTGQNSRMQLGQPREETSRLKSGLNRARRDKCLNNGVSLAVKNKVN</sequence>
<protein>
    <submittedName>
        <fullName evidence="2">Uncharacterized protein</fullName>
    </submittedName>
</protein>
<keyword evidence="3" id="KW-1185">Reference proteome</keyword>
<name>A0AAV7QSI0_PLEWA</name>
<gene>
    <name evidence="2" type="ORF">NDU88_008432</name>
</gene>
<dbReference type="EMBL" id="JANPWB010000010">
    <property type="protein sequence ID" value="KAJ1142105.1"/>
    <property type="molecule type" value="Genomic_DNA"/>
</dbReference>
<dbReference type="Proteomes" id="UP001066276">
    <property type="component" value="Chromosome 6"/>
</dbReference>
<evidence type="ECO:0000256" key="1">
    <source>
        <dbReference type="SAM" id="MobiDB-lite"/>
    </source>
</evidence>
<evidence type="ECO:0000313" key="2">
    <source>
        <dbReference type="EMBL" id="KAJ1142105.1"/>
    </source>
</evidence>
<comment type="caution">
    <text evidence="2">The sequence shown here is derived from an EMBL/GenBank/DDBJ whole genome shotgun (WGS) entry which is preliminary data.</text>
</comment>
<reference evidence="2" key="1">
    <citation type="journal article" date="2022" name="bioRxiv">
        <title>Sequencing and chromosome-scale assembly of the giantPleurodeles waltlgenome.</title>
        <authorList>
            <person name="Brown T."/>
            <person name="Elewa A."/>
            <person name="Iarovenko S."/>
            <person name="Subramanian E."/>
            <person name="Araus A.J."/>
            <person name="Petzold A."/>
            <person name="Susuki M."/>
            <person name="Suzuki K.-i.T."/>
            <person name="Hayashi T."/>
            <person name="Toyoda A."/>
            <person name="Oliveira C."/>
            <person name="Osipova E."/>
            <person name="Leigh N.D."/>
            <person name="Simon A."/>
            <person name="Yun M.H."/>
        </authorList>
    </citation>
    <scope>NUCLEOTIDE SEQUENCE</scope>
    <source>
        <strain evidence="2">20211129_DDA</strain>
        <tissue evidence="2">Liver</tissue>
    </source>
</reference>
<proteinExistence type="predicted"/>
<feature type="region of interest" description="Disordered" evidence="1">
    <location>
        <begin position="1"/>
        <end position="25"/>
    </location>
</feature>
<feature type="compositionally biased region" description="Polar residues" evidence="1">
    <location>
        <begin position="170"/>
        <end position="181"/>
    </location>
</feature>